<evidence type="ECO:0000256" key="2">
    <source>
        <dbReference type="ARBA" id="ARBA00022803"/>
    </source>
</evidence>
<comment type="caution">
    <text evidence="5">The sequence shown here is derived from an EMBL/GenBank/DDBJ whole genome shotgun (WGS) entry which is preliminary data.</text>
</comment>
<feature type="region of interest" description="Disordered" evidence="4">
    <location>
        <begin position="973"/>
        <end position="1165"/>
    </location>
</feature>
<evidence type="ECO:0000313" key="5">
    <source>
        <dbReference type="EMBL" id="KAG6772016.1"/>
    </source>
</evidence>
<dbReference type="SMART" id="SM00028">
    <property type="entry name" value="TPR"/>
    <property type="match status" value="12"/>
</dbReference>
<dbReference type="PROSITE" id="PS50293">
    <property type="entry name" value="TPR_REGION"/>
    <property type="match status" value="1"/>
</dbReference>
<feature type="compositionally biased region" description="Acidic residues" evidence="4">
    <location>
        <begin position="1050"/>
        <end position="1066"/>
    </location>
</feature>
<dbReference type="InterPro" id="IPR019734">
    <property type="entry name" value="TPR_rpt"/>
</dbReference>
<feature type="compositionally biased region" description="Basic and acidic residues" evidence="4">
    <location>
        <begin position="973"/>
        <end position="1003"/>
    </location>
</feature>
<evidence type="ECO:0000256" key="1">
    <source>
        <dbReference type="ARBA" id="ARBA00022737"/>
    </source>
</evidence>
<dbReference type="GO" id="GO:0006368">
    <property type="term" value="P:transcription elongation by RNA polymerase II"/>
    <property type="evidence" value="ECO:0007669"/>
    <property type="project" value="TreeGrafter"/>
</dbReference>
<evidence type="ECO:0000313" key="6">
    <source>
        <dbReference type="Proteomes" id="UP000886885"/>
    </source>
</evidence>
<organism evidence="5 6">
    <name type="scientific">Populus tomentosa</name>
    <name type="common">Chinese white poplar</name>
    <dbReference type="NCBI Taxonomy" id="118781"/>
    <lineage>
        <taxon>Eukaryota</taxon>
        <taxon>Viridiplantae</taxon>
        <taxon>Streptophyta</taxon>
        <taxon>Embryophyta</taxon>
        <taxon>Tracheophyta</taxon>
        <taxon>Spermatophyta</taxon>
        <taxon>Magnoliopsida</taxon>
        <taxon>eudicotyledons</taxon>
        <taxon>Gunneridae</taxon>
        <taxon>Pentapetalae</taxon>
        <taxon>rosids</taxon>
        <taxon>fabids</taxon>
        <taxon>Malpighiales</taxon>
        <taxon>Salicaceae</taxon>
        <taxon>Saliceae</taxon>
        <taxon>Populus</taxon>
    </lineage>
</organism>
<proteinExistence type="predicted"/>
<feature type="repeat" description="TPR" evidence="3">
    <location>
        <begin position="373"/>
        <end position="406"/>
    </location>
</feature>
<sequence length="1165" mass="133199">MAYVYIPVQNSEEEVRVALDQLPRDASDILDILKAEQAPLDLWLIIAREYFKQGKLDQFRQILEEGSSHEIDEYYADVRYERIAILNALGAYYSYLGKVETKQREKEEYFIQATKHYNKASRIDMHEPSTWVGKGQLLLAKGEVEQASAAFRIVLEGDRDNVSALLGQACVEYSRGHYGESLTLFKRALQVYPDCPGAVRLGIGHCHYKLGHVGKACLAFQRLDPENVEALVSLAILDLQTNEAAAIRKGMEKMQRAFEIYPYCAMALNYLANHFFFTGQHFLVEQLTETALAVTNHGPTKSHSYYNLARSYHSKGDYETASRYYWASVKEINKPGEFVFPYYGLGQVQLKLGEIKNALSNFEKVLEVYPDNCETLKVLGHIYVQLGQTEKAQEFLRKAAKIDPRDAQAFLDLGELLISTDTGAALDAFKTARSLLKKGGEEVPIEVLNNIAVIHFEREELELALQNFKEALGDGIWLTFLEGKANTYEVDATSSLLQYKDMQIFRRLEEEGHSVELSWNKVTTLFNLARLLEQLHNTETASTLYRLILFKYPDYVDAYLRLAAIAKARNNLPLSIELVNEALTVNDKCPNALSMLGDLELKNDDWVKAKETFRAASEATDGKDSYATLSLGNWNYFAAIRNEKRNPKLEATHLEKAKELYTRVWMPYSSELPFSIWDFLHPYNFHGLRAYCFDSVLIDNLASHFNTPLRMALNMDLALTISVFLSSGPYYEAIPFIYVLVQHTANLYAANGAGVVLAEKGHFDVSKDLFTQARRIVQEAASGSIFVQMPDVWINLAHVYFAQGNFALAVKMYQNCLQKFFYNTDSQILLYLARTHYEAEQWQDCKRTLLRAIHLTPSNYTLRFDAGVAMQKFSASTLQKTKRTVDEVRSTVDELENAVRLFSQLSAASNLYFNGFDEKKINTHVEYCKHLLEAAIVHREAAEREEQQNRQRLDLARQMALAEEARRKAEEQRKFQLERRKQEDELKRVRQQEEHFERVKEQWKSSTSASKRRDRADIDDGEGGHGEKRRRKGGKRRKKEKSSRSRYEMEEADMMDDHDEPEDDDANVNFREPGYQMNDQDDNAEENAQDVLAAAGLEDSDADDDAAAPSSAGRRKRAWSESDEDEISERKPQSSLLRENSADLQDSDGEFRDKRQENAAADDED</sequence>
<keyword evidence="2 3" id="KW-0802">TPR repeat</keyword>
<feature type="repeat" description="TPR" evidence="3">
    <location>
        <begin position="790"/>
        <end position="823"/>
    </location>
</feature>
<dbReference type="GO" id="GO:0016593">
    <property type="term" value="C:Cdc73/Paf1 complex"/>
    <property type="evidence" value="ECO:0007669"/>
    <property type="project" value="TreeGrafter"/>
</dbReference>
<dbReference type="FunFam" id="1.25.40.10:FF:000628">
    <property type="entry name" value="protein CTR9 homolog"/>
    <property type="match status" value="1"/>
</dbReference>
<accession>A0A8X7ZMX5</accession>
<dbReference type="GO" id="GO:0006355">
    <property type="term" value="P:regulation of DNA-templated transcription"/>
    <property type="evidence" value="ECO:0007669"/>
    <property type="project" value="InterPro"/>
</dbReference>
<evidence type="ECO:0000256" key="4">
    <source>
        <dbReference type="SAM" id="MobiDB-lite"/>
    </source>
</evidence>
<evidence type="ECO:0000256" key="3">
    <source>
        <dbReference type="PROSITE-ProRule" id="PRU00339"/>
    </source>
</evidence>
<dbReference type="PANTHER" id="PTHR14027:SF2">
    <property type="entry name" value="RNA POLYMERASE-ASSOCIATED PROTEIN CTR9 HOMOLOG"/>
    <property type="match status" value="1"/>
</dbReference>
<feature type="compositionally biased region" description="Polar residues" evidence="4">
    <location>
        <begin position="1133"/>
        <end position="1144"/>
    </location>
</feature>
<feature type="repeat" description="TPR" evidence="3">
    <location>
        <begin position="339"/>
        <end position="372"/>
    </location>
</feature>
<dbReference type="Proteomes" id="UP000886885">
    <property type="component" value="Chromosome 6A"/>
</dbReference>
<dbReference type="Pfam" id="PF14559">
    <property type="entry name" value="TPR_19"/>
    <property type="match status" value="1"/>
</dbReference>
<dbReference type="Pfam" id="PF13432">
    <property type="entry name" value="TPR_16"/>
    <property type="match status" value="1"/>
</dbReference>
<dbReference type="InterPro" id="IPR031101">
    <property type="entry name" value="Ctr9"/>
</dbReference>
<dbReference type="PROSITE" id="PS50005">
    <property type="entry name" value="TPR"/>
    <property type="match status" value="3"/>
</dbReference>
<keyword evidence="1" id="KW-0677">Repeat</keyword>
<dbReference type="EMBL" id="JAAWWB010000011">
    <property type="protein sequence ID" value="KAG6772016.1"/>
    <property type="molecule type" value="Genomic_DNA"/>
</dbReference>
<dbReference type="Pfam" id="PF13181">
    <property type="entry name" value="TPR_8"/>
    <property type="match status" value="2"/>
</dbReference>
<dbReference type="AlphaFoldDB" id="A0A8X7ZMX5"/>
<dbReference type="FunFam" id="1.25.40.10:FF:000328">
    <property type="entry name" value="protein CTR9 homolog"/>
    <property type="match status" value="1"/>
</dbReference>
<dbReference type="GO" id="GO:0000993">
    <property type="term" value="F:RNA polymerase II complex binding"/>
    <property type="evidence" value="ECO:0007669"/>
    <property type="project" value="TreeGrafter"/>
</dbReference>
<name>A0A8X7ZMX5_POPTO</name>
<keyword evidence="6" id="KW-1185">Reference proteome</keyword>
<feature type="compositionally biased region" description="Acidic residues" evidence="4">
    <location>
        <begin position="1079"/>
        <end position="1088"/>
    </location>
</feature>
<gene>
    <name evidence="5" type="ORF">POTOM_023412</name>
</gene>
<protein>
    <submittedName>
        <fullName evidence="5">Uncharacterized protein</fullName>
    </submittedName>
</protein>
<feature type="compositionally biased region" description="Basic residues" evidence="4">
    <location>
        <begin position="1027"/>
        <end position="1041"/>
    </location>
</feature>
<dbReference type="FunFam" id="1.25.40.10:FF:000383">
    <property type="entry name" value="Rna polymerase-associated protein ctr9"/>
    <property type="match status" value="1"/>
</dbReference>
<feature type="compositionally biased region" description="Basic and acidic residues" evidence="4">
    <location>
        <begin position="1014"/>
        <end position="1026"/>
    </location>
</feature>
<dbReference type="PANTHER" id="PTHR14027">
    <property type="entry name" value="RNA POLYMERASE-ASSOCIATED PROTEIN CTR9"/>
    <property type="match status" value="1"/>
</dbReference>
<reference evidence="5" key="1">
    <citation type="journal article" date="2020" name="bioRxiv">
        <title>Hybrid origin of Populus tomentosa Carr. identified through genome sequencing and phylogenomic analysis.</title>
        <authorList>
            <person name="An X."/>
            <person name="Gao K."/>
            <person name="Chen Z."/>
            <person name="Li J."/>
            <person name="Yang X."/>
            <person name="Yang X."/>
            <person name="Zhou J."/>
            <person name="Guo T."/>
            <person name="Zhao T."/>
            <person name="Huang S."/>
            <person name="Miao D."/>
            <person name="Khan W.U."/>
            <person name="Rao P."/>
            <person name="Ye M."/>
            <person name="Lei B."/>
            <person name="Liao W."/>
            <person name="Wang J."/>
            <person name="Ji L."/>
            <person name="Li Y."/>
            <person name="Guo B."/>
            <person name="Mustafa N.S."/>
            <person name="Li S."/>
            <person name="Yun Q."/>
            <person name="Keller S.R."/>
            <person name="Mao J."/>
            <person name="Zhang R."/>
            <person name="Strauss S.H."/>
        </authorList>
    </citation>
    <scope>NUCLEOTIDE SEQUENCE</scope>
    <source>
        <strain evidence="5">GM15</strain>
        <tissue evidence="5">Leaf</tissue>
    </source>
</reference>
<dbReference type="OrthoDB" id="343875at2759"/>